<proteinExistence type="inferred from homology"/>
<evidence type="ECO:0000256" key="1">
    <source>
        <dbReference type="ARBA" id="ARBA00023604"/>
    </source>
</evidence>
<dbReference type="EMBL" id="CP019481">
    <property type="protein sequence ID" value="UQC91303.1"/>
    <property type="molecule type" value="Genomic_DNA"/>
</dbReference>
<dbReference type="NCBIfam" id="NF041278">
    <property type="entry name" value="CmcJ_NvfI_EfuI"/>
    <property type="match status" value="1"/>
</dbReference>
<accession>A0A9Q8T8N6</accession>
<name>A0A9Q8T8N6_9PEZI</name>
<dbReference type="GeneID" id="73350765"/>
<organism evidence="2 3">
    <name type="scientific">Colletotrichum lupini</name>
    <dbReference type="NCBI Taxonomy" id="145971"/>
    <lineage>
        <taxon>Eukaryota</taxon>
        <taxon>Fungi</taxon>
        <taxon>Dikarya</taxon>
        <taxon>Ascomycota</taxon>
        <taxon>Pezizomycotina</taxon>
        <taxon>Sordariomycetes</taxon>
        <taxon>Hypocreomycetidae</taxon>
        <taxon>Glomerellales</taxon>
        <taxon>Glomerellaceae</taxon>
        <taxon>Colletotrichum</taxon>
        <taxon>Colletotrichum acutatum species complex</taxon>
    </lineage>
</organism>
<keyword evidence="3" id="KW-1185">Reference proteome</keyword>
<dbReference type="AlphaFoldDB" id="A0A9Q8T8N6"/>
<sequence>MRVASTFVRPIISATRLTIKSRYSSFPVSPTSSGKHHVQTTFNYFKPLSKGQEPPTIYPFRPETHDYSRWTEQVPVTVHDITGDEHKYSLDNHGFKFHLHKTKVANFDDPLVVEQEYFPEMKQMLKDVTGAKHVFLFNPIHRKPSSERGKAAQGPVQLVHIDLTPEDAVAGARHDLGPQAEELLKGRFQVIHAWRPLKPVYKDPFAVADARSVADEDLVHTEVVFPSRKGSTFNVTASPNHRFYFRYGQTPDIVTLFKSYDSEVGVARRNPHSAFVDPTTVDCSDRESFEIRAYLFHESQ</sequence>
<dbReference type="KEGG" id="clup:CLUP02_16837"/>
<dbReference type="RefSeq" id="XP_049152902.1">
    <property type="nucleotide sequence ID" value="XM_049295755.1"/>
</dbReference>
<dbReference type="PANTHER" id="PTHR34598">
    <property type="entry name" value="BLL6449 PROTEIN"/>
    <property type="match status" value="1"/>
</dbReference>
<evidence type="ECO:0008006" key="4">
    <source>
        <dbReference type="Google" id="ProtNLM"/>
    </source>
</evidence>
<gene>
    <name evidence="2" type="ORF">CLUP02_16837</name>
</gene>
<evidence type="ECO:0000313" key="2">
    <source>
        <dbReference type="EMBL" id="UQC91303.1"/>
    </source>
</evidence>
<dbReference type="Proteomes" id="UP000830671">
    <property type="component" value="Chromosome 9"/>
</dbReference>
<dbReference type="GO" id="GO:0016491">
    <property type="term" value="F:oxidoreductase activity"/>
    <property type="evidence" value="ECO:0007669"/>
    <property type="project" value="InterPro"/>
</dbReference>
<dbReference type="InterPro" id="IPR044053">
    <property type="entry name" value="AsaB-like"/>
</dbReference>
<evidence type="ECO:0000313" key="3">
    <source>
        <dbReference type="Proteomes" id="UP000830671"/>
    </source>
</evidence>
<comment type="similarity">
    <text evidence="1">Belongs to the asaB hydroxylase/desaturase family.</text>
</comment>
<protein>
    <recommendedName>
        <fullName evidence="4">Hydroxylase/desaturase asaB</fullName>
    </recommendedName>
</protein>
<dbReference type="PANTHER" id="PTHR34598:SF3">
    <property type="entry name" value="OXIDOREDUCTASE AN1597"/>
    <property type="match status" value="1"/>
</dbReference>
<reference evidence="2" key="1">
    <citation type="journal article" date="2021" name="Mol. Plant Microbe Interact.">
        <title>Complete Genome Sequence of the Plant-Pathogenic Fungus Colletotrichum lupini.</title>
        <authorList>
            <person name="Baroncelli R."/>
            <person name="Pensec F."/>
            <person name="Da Lio D."/>
            <person name="Boufleur T."/>
            <person name="Vicente I."/>
            <person name="Sarrocco S."/>
            <person name="Picot A."/>
            <person name="Baraldi E."/>
            <person name="Sukno S."/>
            <person name="Thon M."/>
            <person name="Le Floch G."/>
        </authorList>
    </citation>
    <scope>NUCLEOTIDE SEQUENCE</scope>
    <source>
        <strain evidence="2">IMI 504893</strain>
    </source>
</reference>